<evidence type="ECO:0000313" key="3">
    <source>
        <dbReference type="EMBL" id="NNH71646.1"/>
    </source>
</evidence>
<evidence type="ECO:0000256" key="1">
    <source>
        <dbReference type="SAM" id="MobiDB-lite"/>
    </source>
</evidence>
<keyword evidence="4" id="KW-1185">Reference proteome</keyword>
<dbReference type="AlphaFoldDB" id="A0A849C293"/>
<feature type="region of interest" description="Disordered" evidence="1">
    <location>
        <begin position="30"/>
        <end position="49"/>
    </location>
</feature>
<dbReference type="RefSeq" id="WP_157552254.1">
    <property type="nucleotide sequence ID" value="NZ_JABELX010000005.1"/>
</dbReference>
<dbReference type="Gene3D" id="1.10.260.40">
    <property type="entry name" value="lambda repressor-like DNA-binding domains"/>
    <property type="match status" value="1"/>
</dbReference>
<name>A0A849C293_9NOCA</name>
<organism evidence="3 4">
    <name type="scientific">Nocardia uniformis</name>
    <dbReference type="NCBI Taxonomy" id="53432"/>
    <lineage>
        <taxon>Bacteria</taxon>
        <taxon>Bacillati</taxon>
        <taxon>Actinomycetota</taxon>
        <taxon>Actinomycetes</taxon>
        <taxon>Mycobacteriales</taxon>
        <taxon>Nocardiaceae</taxon>
        <taxon>Nocardia</taxon>
    </lineage>
</organism>
<reference evidence="3 4" key="1">
    <citation type="submission" date="2020-05" db="EMBL/GenBank/DDBJ databases">
        <title>MicrobeNet Type strains.</title>
        <authorList>
            <person name="Nicholson A.C."/>
        </authorList>
    </citation>
    <scope>NUCLEOTIDE SEQUENCE [LARGE SCALE GENOMIC DNA]</scope>
    <source>
        <strain evidence="3 4">JCM 3224</strain>
    </source>
</reference>
<dbReference type="GO" id="GO:0003677">
    <property type="term" value="F:DNA binding"/>
    <property type="evidence" value="ECO:0007669"/>
    <property type="project" value="InterPro"/>
</dbReference>
<dbReference type="InterPro" id="IPR010982">
    <property type="entry name" value="Lambda_DNA-bd_dom_sf"/>
</dbReference>
<dbReference type="Proteomes" id="UP000586827">
    <property type="component" value="Unassembled WGS sequence"/>
</dbReference>
<evidence type="ECO:0000259" key="2">
    <source>
        <dbReference type="PROSITE" id="PS50943"/>
    </source>
</evidence>
<protein>
    <submittedName>
        <fullName evidence="3">Helix-turn-helix domain-containing protein</fullName>
    </submittedName>
</protein>
<dbReference type="InterPro" id="IPR001387">
    <property type="entry name" value="Cro/C1-type_HTH"/>
</dbReference>
<gene>
    <name evidence="3" type="ORF">HLB23_17540</name>
</gene>
<comment type="caution">
    <text evidence="3">The sequence shown here is derived from an EMBL/GenBank/DDBJ whole genome shotgun (WGS) entry which is preliminary data.</text>
</comment>
<accession>A0A849C293</accession>
<sequence>MSVTGSTLSRRALGRELRRLRMAVGMQQAEAARAAETSPQSIGRTEDGRSTRLTSFQINALCDTYKASDDERRTLLGLLQEVRSFRERGGGWWR</sequence>
<feature type="domain" description="HTH cro/C1-type" evidence="2">
    <location>
        <begin position="17"/>
        <end position="72"/>
    </location>
</feature>
<dbReference type="Pfam" id="PF13560">
    <property type="entry name" value="HTH_31"/>
    <property type="match status" value="1"/>
</dbReference>
<dbReference type="PROSITE" id="PS50943">
    <property type="entry name" value="HTH_CROC1"/>
    <property type="match status" value="1"/>
</dbReference>
<proteinExistence type="predicted"/>
<evidence type="ECO:0000313" key="4">
    <source>
        <dbReference type="Proteomes" id="UP000586827"/>
    </source>
</evidence>
<dbReference type="EMBL" id="JABELX010000005">
    <property type="protein sequence ID" value="NNH71646.1"/>
    <property type="molecule type" value="Genomic_DNA"/>
</dbReference>
<dbReference type="SUPFAM" id="SSF47413">
    <property type="entry name" value="lambda repressor-like DNA-binding domains"/>
    <property type="match status" value="1"/>
</dbReference>
<dbReference type="SMART" id="SM00530">
    <property type="entry name" value="HTH_XRE"/>
    <property type="match status" value="1"/>
</dbReference>